<feature type="transmembrane region" description="Helical" evidence="6">
    <location>
        <begin position="348"/>
        <end position="367"/>
    </location>
</feature>
<feature type="transmembrane region" description="Helical" evidence="6">
    <location>
        <begin position="83"/>
        <end position="101"/>
    </location>
</feature>
<dbReference type="GO" id="GO:0005886">
    <property type="term" value="C:plasma membrane"/>
    <property type="evidence" value="ECO:0007669"/>
    <property type="project" value="UniProtKB-SubCell"/>
</dbReference>
<evidence type="ECO:0000256" key="5">
    <source>
        <dbReference type="ARBA" id="ARBA00023136"/>
    </source>
</evidence>
<keyword evidence="4 6" id="KW-1133">Transmembrane helix</keyword>
<dbReference type="InterPro" id="IPR004757">
    <property type="entry name" value="EtNH_permease"/>
</dbReference>
<evidence type="ECO:0000256" key="6">
    <source>
        <dbReference type="SAM" id="Phobius"/>
    </source>
</evidence>
<keyword evidence="3 6" id="KW-0812">Transmembrane</keyword>
<dbReference type="RefSeq" id="WP_068847472.1">
    <property type="nucleotide sequence ID" value="NZ_LYDR01000063.1"/>
</dbReference>
<comment type="caution">
    <text evidence="7">The sequence shown here is derived from an EMBL/GenBank/DDBJ whole genome shotgun (WGS) entry which is preliminary data.</text>
</comment>
<dbReference type="PIRSF" id="PIRSF006060">
    <property type="entry name" value="AA_transporter"/>
    <property type="match status" value="1"/>
</dbReference>
<feature type="transmembrane region" description="Helical" evidence="6">
    <location>
        <begin position="299"/>
        <end position="327"/>
    </location>
</feature>
<feature type="transmembrane region" description="Helical" evidence="6">
    <location>
        <begin position="412"/>
        <end position="430"/>
    </location>
</feature>
<evidence type="ECO:0000256" key="3">
    <source>
        <dbReference type="ARBA" id="ARBA00022692"/>
    </source>
</evidence>
<comment type="subcellular location">
    <subcellularLocation>
        <location evidence="1">Cell membrane</location>
        <topology evidence="1">Multi-pass membrane protein</topology>
    </subcellularLocation>
</comment>
<feature type="transmembrane region" description="Helical" evidence="6">
    <location>
        <begin position="132"/>
        <end position="148"/>
    </location>
</feature>
<dbReference type="EMBL" id="LYDR01000063">
    <property type="protein sequence ID" value="ODA32856.1"/>
    <property type="molecule type" value="Genomic_DNA"/>
</dbReference>
<evidence type="ECO:0000256" key="2">
    <source>
        <dbReference type="ARBA" id="ARBA00022475"/>
    </source>
</evidence>
<dbReference type="GO" id="GO:0022857">
    <property type="term" value="F:transmembrane transporter activity"/>
    <property type="evidence" value="ECO:0007669"/>
    <property type="project" value="InterPro"/>
</dbReference>
<gene>
    <name evidence="7" type="ORF">A6X21_20035</name>
</gene>
<evidence type="ECO:0000256" key="4">
    <source>
        <dbReference type="ARBA" id="ARBA00022989"/>
    </source>
</evidence>
<feature type="transmembrane region" description="Helical" evidence="6">
    <location>
        <begin position="442"/>
        <end position="460"/>
    </location>
</feature>
<evidence type="ECO:0000313" key="7">
    <source>
        <dbReference type="EMBL" id="ODA32856.1"/>
    </source>
</evidence>
<sequence length="495" mass="52793">MSAHGFETAGQAPELQKSLGPWTLWGLGVGYVIAGEYFGWNIGLPAGGTGGLLIAFVLVTILYIAFVFSYAELACALPKAGGGFVYALRGLGPFGGFLTGIAQLIEFVFAPPAIAMALGAYAVTNWPGIDPKLVAVGALTAFTLLNLAGVKQTALFELVVTILAVGELLLFMGVTAPHVRAEHLLANAWPSGWTGVIAALPFAVWFYLAIEGVANAAEETKNPQRNVLIGFGTALATLVFLAGGVLICAVGVGGWERVVYHPEQVSVVEGSLMIAEPGKMSDSPLPLALGQIMPSTHPLYQLLIGIGGLGLICSLNGIIFAAGRSIFEMGRAGYLPSRLAAIQPRTHAPWSSLLANWGLGTLAVLFFDTAGMITISAMGAALLYILSMEALVQLRRKEPHLPRPYRVPCYPFMPRLAQWLSIVLLIAMLWQNLNLGNWKASLSLHFLICLLLATSYYLLIIRPRLVIVQNPSQITPEFHNPGPGEPGVCELRVND</sequence>
<reference evidence="7 8" key="1">
    <citation type="submission" date="2016-05" db="EMBL/GenBank/DDBJ databases">
        <title>Genomic and physiological characterization of Planctopirus sp. isolated from fresh water lake.</title>
        <authorList>
            <person name="Subhash Y."/>
            <person name="Ramana C."/>
        </authorList>
    </citation>
    <scope>NUCLEOTIDE SEQUENCE [LARGE SCALE GENOMIC DNA]</scope>
    <source>
        <strain evidence="7 8">JC280</strain>
    </source>
</reference>
<proteinExistence type="predicted"/>
<evidence type="ECO:0000256" key="1">
    <source>
        <dbReference type="ARBA" id="ARBA00004651"/>
    </source>
</evidence>
<dbReference type="InterPro" id="IPR002293">
    <property type="entry name" value="AA/rel_permease1"/>
</dbReference>
<keyword evidence="5 6" id="KW-0472">Membrane</keyword>
<feature type="transmembrane region" description="Helical" evidence="6">
    <location>
        <begin position="373"/>
        <end position="392"/>
    </location>
</feature>
<dbReference type="Gene3D" id="1.20.1740.10">
    <property type="entry name" value="Amino acid/polyamine transporter I"/>
    <property type="match status" value="1"/>
</dbReference>
<dbReference type="Proteomes" id="UP000094828">
    <property type="component" value="Unassembled WGS sequence"/>
</dbReference>
<keyword evidence="2" id="KW-1003">Cell membrane</keyword>
<accession>A0A1C3EHZ0</accession>
<dbReference type="PANTHER" id="PTHR42770">
    <property type="entry name" value="AMINO ACID TRANSPORTER-RELATED"/>
    <property type="match status" value="1"/>
</dbReference>
<organism evidence="7 8">
    <name type="scientific">Planctopirus hydrillae</name>
    <dbReference type="NCBI Taxonomy" id="1841610"/>
    <lineage>
        <taxon>Bacteria</taxon>
        <taxon>Pseudomonadati</taxon>
        <taxon>Planctomycetota</taxon>
        <taxon>Planctomycetia</taxon>
        <taxon>Planctomycetales</taxon>
        <taxon>Planctomycetaceae</taxon>
        <taxon>Planctopirus</taxon>
    </lineage>
</organism>
<dbReference type="OrthoDB" id="9762947at2"/>
<feature type="transmembrane region" description="Helical" evidence="6">
    <location>
        <begin position="22"/>
        <end position="40"/>
    </location>
</feature>
<feature type="transmembrane region" description="Helical" evidence="6">
    <location>
        <begin position="155"/>
        <end position="176"/>
    </location>
</feature>
<dbReference type="PANTHER" id="PTHR42770:SF11">
    <property type="entry name" value="INNER MEMBRANE TRANSPORT PROTEIN YBAT"/>
    <property type="match status" value="1"/>
</dbReference>
<feature type="transmembrane region" description="Helical" evidence="6">
    <location>
        <begin position="228"/>
        <end position="252"/>
    </location>
</feature>
<dbReference type="InterPro" id="IPR050367">
    <property type="entry name" value="APC_superfamily"/>
</dbReference>
<dbReference type="STRING" id="1841610.A6X21_20035"/>
<evidence type="ECO:0000313" key="8">
    <source>
        <dbReference type="Proteomes" id="UP000094828"/>
    </source>
</evidence>
<feature type="transmembrane region" description="Helical" evidence="6">
    <location>
        <begin position="108"/>
        <end position="126"/>
    </location>
</feature>
<feature type="transmembrane region" description="Helical" evidence="6">
    <location>
        <begin position="52"/>
        <end position="71"/>
    </location>
</feature>
<protein>
    <submittedName>
        <fullName evidence="7">Ethanolamine permease</fullName>
    </submittedName>
</protein>
<feature type="transmembrane region" description="Helical" evidence="6">
    <location>
        <begin position="188"/>
        <end position="208"/>
    </location>
</feature>
<dbReference type="NCBIfam" id="TIGR00908">
    <property type="entry name" value="2A0305"/>
    <property type="match status" value="1"/>
</dbReference>
<keyword evidence="8" id="KW-1185">Reference proteome</keyword>
<dbReference type="Pfam" id="PF13520">
    <property type="entry name" value="AA_permease_2"/>
    <property type="match status" value="1"/>
</dbReference>
<name>A0A1C3EHZ0_9PLAN</name>
<dbReference type="AlphaFoldDB" id="A0A1C3EHZ0"/>